<keyword evidence="4" id="KW-0813">Transport</keyword>
<sequence length="256" mass="28049">MSVTSKNSSHRRKDSGEIVVFDAARYFAGIDENPCYHSFSSSAASRMSLDMPAINAHNLQSIQKQYLMREKKKCRQPSSPGGRLATFLNSLFNQANSKKKKKSKTSAAVDDAGDDHDRRRSSISHFRITESYCDSKSADSGGAAPPCYANTPTKTSYADLKGFSDHQKAASQLKNGKIGNGRLRFNNGSFRNPTTKWTADDEDDQRKFDDGEDSDSSSDLFDLPNLDFCSTGLPVYGTTDMDRIRIGAPLSSAAAV</sequence>
<keyword evidence="7" id="KW-0927">Auxin signaling pathway</keyword>
<dbReference type="AlphaFoldDB" id="A0A8X9A7P6"/>
<dbReference type="GO" id="GO:0005886">
    <property type="term" value="C:plasma membrane"/>
    <property type="evidence" value="ECO:0007669"/>
    <property type="project" value="UniProtKB-SubCell"/>
</dbReference>
<evidence type="ECO:0000256" key="7">
    <source>
        <dbReference type="ARBA" id="ARBA00023294"/>
    </source>
</evidence>
<evidence type="ECO:0000256" key="1">
    <source>
        <dbReference type="ARBA" id="ARBA00002281"/>
    </source>
</evidence>
<dbReference type="GO" id="GO:0009734">
    <property type="term" value="P:auxin-activated signaling pathway"/>
    <property type="evidence" value="ECO:0007669"/>
    <property type="project" value="UniProtKB-KW"/>
</dbReference>
<evidence type="ECO:0000313" key="10">
    <source>
        <dbReference type="Proteomes" id="UP000298416"/>
    </source>
</evidence>
<organism evidence="9">
    <name type="scientific">Salvia splendens</name>
    <name type="common">Scarlet sage</name>
    <dbReference type="NCBI Taxonomy" id="180675"/>
    <lineage>
        <taxon>Eukaryota</taxon>
        <taxon>Viridiplantae</taxon>
        <taxon>Streptophyta</taxon>
        <taxon>Embryophyta</taxon>
        <taxon>Tracheophyta</taxon>
        <taxon>Spermatophyta</taxon>
        <taxon>Magnoliopsida</taxon>
        <taxon>eudicotyledons</taxon>
        <taxon>Gunneridae</taxon>
        <taxon>Pentapetalae</taxon>
        <taxon>asterids</taxon>
        <taxon>lamiids</taxon>
        <taxon>Lamiales</taxon>
        <taxon>Lamiaceae</taxon>
        <taxon>Nepetoideae</taxon>
        <taxon>Mentheae</taxon>
        <taxon>Salviinae</taxon>
        <taxon>Salvia</taxon>
        <taxon>Salvia subgen. Calosphace</taxon>
        <taxon>core Calosphace</taxon>
    </lineage>
</organism>
<keyword evidence="10" id="KW-1185">Reference proteome</keyword>
<comment type="similarity">
    <text evidence="3">Belongs to the BIG GRAIN 1 (BG1) plant protein family.</text>
</comment>
<evidence type="ECO:0000256" key="4">
    <source>
        <dbReference type="ARBA" id="ARBA00022448"/>
    </source>
</evidence>
<keyword evidence="6" id="KW-0472">Membrane</keyword>
<evidence type="ECO:0008006" key="11">
    <source>
        <dbReference type="Google" id="ProtNLM"/>
    </source>
</evidence>
<reference evidence="9" key="2">
    <citation type="submission" date="2020-08" db="EMBL/GenBank/DDBJ databases">
        <title>Plant Genome Project.</title>
        <authorList>
            <person name="Zhang R.-G."/>
        </authorList>
    </citation>
    <scope>NUCLEOTIDE SEQUENCE</scope>
    <source>
        <strain evidence="9">Huo1</strain>
        <tissue evidence="9">Leaf</tissue>
    </source>
</reference>
<accession>A0A8X9A7P6</accession>
<comment type="caution">
    <text evidence="9">The sequence shown here is derived from an EMBL/GenBank/DDBJ whole genome shotgun (WGS) entry which is preliminary data.</text>
</comment>
<feature type="region of interest" description="Disordered" evidence="8">
    <location>
        <begin position="96"/>
        <end position="121"/>
    </location>
</feature>
<dbReference type="InterPro" id="IPR039621">
    <property type="entry name" value="BG1-like"/>
</dbReference>
<evidence type="ECO:0000256" key="8">
    <source>
        <dbReference type="SAM" id="MobiDB-lite"/>
    </source>
</evidence>
<gene>
    <name evidence="9" type="ORF">SASPL_107863</name>
</gene>
<dbReference type="PANTHER" id="PTHR33541:SF11">
    <property type="entry name" value="PROTEIN BIG GRAIN 1-LIKE E"/>
    <property type="match status" value="1"/>
</dbReference>
<evidence type="ECO:0000256" key="6">
    <source>
        <dbReference type="ARBA" id="ARBA00023136"/>
    </source>
</evidence>
<comment type="function">
    <text evidence="1">Involved in auxin transport. Regulator of the auxin signaling pathway.</text>
</comment>
<feature type="region of interest" description="Disordered" evidence="8">
    <location>
        <begin position="177"/>
        <end position="219"/>
    </location>
</feature>
<protein>
    <recommendedName>
        <fullName evidence="11">Protein BIG GRAIN 1-like E</fullName>
    </recommendedName>
</protein>
<feature type="compositionally biased region" description="Polar residues" evidence="8">
    <location>
        <begin position="186"/>
        <end position="197"/>
    </location>
</feature>
<keyword evidence="5" id="KW-1003">Cell membrane</keyword>
<dbReference type="PANTHER" id="PTHR33541">
    <property type="entry name" value="PROTEIN BIG GRAIN 1-LIKE A-RELATED"/>
    <property type="match status" value="1"/>
</dbReference>
<comment type="subcellular location">
    <subcellularLocation>
        <location evidence="2">Cell membrane</location>
    </subcellularLocation>
</comment>
<reference evidence="9" key="1">
    <citation type="submission" date="2018-01" db="EMBL/GenBank/DDBJ databases">
        <authorList>
            <person name="Mao J.F."/>
        </authorList>
    </citation>
    <scope>NUCLEOTIDE SEQUENCE</scope>
    <source>
        <strain evidence="9">Huo1</strain>
        <tissue evidence="9">Leaf</tissue>
    </source>
</reference>
<dbReference type="Proteomes" id="UP000298416">
    <property type="component" value="Unassembled WGS sequence"/>
</dbReference>
<dbReference type="EMBL" id="PNBA02000003">
    <property type="protein sequence ID" value="KAG6429809.1"/>
    <property type="molecule type" value="Genomic_DNA"/>
</dbReference>
<evidence type="ECO:0000256" key="5">
    <source>
        <dbReference type="ARBA" id="ARBA00022475"/>
    </source>
</evidence>
<name>A0A8X9A7P6_SALSN</name>
<proteinExistence type="inferred from homology"/>
<evidence type="ECO:0000256" key="2">
    <source>
        <dbReference type="ARBA" id="ARBA00004236"/>
    </source>
</evidence>
<evidence type="ECO:0000256" key="3">
    <source>
        <dbReference type="ARBA" id="ARBA00010067"/>
    </source>
</evidence>
<dbReference type="OrthoDB" id="1871242at2759"/>
<evidence type="ECO:0000313" key="9">
    <source>
        <dbReference type="EMBL" id="KAG6429809.1"/>
    </source>
</evidence>